<dbReference type="SUPFAM" id="SSF53474">
    <property type="entry name" value="alpha/beta-Hydrolases"/>
    <property type="match status" value="1"/>
</dbReference>
<feature type="chain" id="PRO_5011668075" description="Xaa-Pro dipeptidyl-peptidase C-terminal domain-containing protein" evidence="2">
    <location>
        <begin position="22"/>
        <end position="579"/>
    </location>
</feature>
<evidence type="ECO:0000313" key="6">
    <source>
        <dbReference type="Proteomes" id="UP000198850"/>
    </source>
</evidence>
<reference evidence="5 6" key="1">
    <citation type="submission" date="2016-10" db="EMBL/GenBank/DDBJ databases">
        <authorList>
            <person name="de Groot N.N."/>
        </authorList>
    </citation>
    <scope>NUCLEOTIDE SEQUENCE [LARGE SCALE GENOMIC DNA]</scope>
    <source>
        <strain evidence="5 6">DSM 19033</strain>
    </source>
</reference>
<dbReference type="InterPro" id="IPR000383">
    <property type="entry name" value="Xaa-Pro-like_dom"/>
</dbReference>
<keyword evidence="1" id="KW-0378">Hydrolase</keyword>
<feature type="signal peptide" evidence="2">
    <location>
        <begin position="1"/>
        <end position="21"/>
    </location>
</feature>
<dbReference type="Proteomes" id="UP000198850">
    <property type="component" value="Unassembled WGS sequence"/>
</dbReference>
<keyword evidence="6" id="KW-1185">Reference proteome</keyword>
<dbReference type="Pfam" id="PF02129">
    <property type="entry name" value="Peptidase_S15"/>
    <property type="match status" value="1"/>
</dbReference>
<evidence type="ECO:0000259" key="4">
    <source>
        <dbReference type="Pfam" id="PF08530"/>
    </source>
</evidence>
<dbReference type="InterPro" id="IPR013736">
    <property type="entry name" value="Xaa-Pro_dipept_C"/>
</dbReference>
<dbReference type="InterPro" id="IPR005674">
    <property type="entry name" value="CocE/Ser_esterase"/>
</dbReference>
<dbReference type="GO" id="GO:0008239">
    <property type="term" value="F:dipeptidyl-peptidase activity"/>
    <property type="evidence" value="ECO:0007669"/>
    <property type="project" value="InterPro"/>
</dbReference>
<feature type="domain" description="Xaa-Pro dipeptidyl-peptidase C-terminal" evidence="4">
    <location>
        <begin position="352"/>
        <end position="542"/>
    </location>
</feature>
<organism evidence="5 6">
    <name type="scientific">Pedobacter hartonius</name>
    <dbReference type="NCBI Taxonomy" id="425514"/>
    <lineage>
        <taxon>Bacteria</taxon>
        <taxon>Pseudomonadati</taxon>
        <taxon>Bacteroidota</taxon>
        <taxon>Sphingobacteriia</taxon>
        <taxon>Sphingobacteriales</taxon>
        <taxon>Sphingobacteriaceae</taxon>
        <taxon>Pedobacter</taxon>
    </lineage>
</organism>
<dbReference type="EMBL" id="FNRA01000017">
    <property type="protein sequence ID" value="SEB20763.1"/>
    <property type="molecule type" value="Genomic_DNA"/>
</dbReference>
<dbReference type="STRING" id="425514.SAMN05443550_11745"/>
<dbReference type="OrthoDB" id="319764at2"/>
<dbReference type="InterPro" id="IPR029058">
    <property type="entry name" value="AB_hydrolase_fold"/>
</dbReference>
<dbReference type="Gene3D" id="3.40.50.1820">
    <property type="entry name" value="alpha/beta hydrolase"/>
    <property type="match status" value="1"/>
</dbReference>
<dbReference type="RefSeq" id="WP_090559972.1">
    <property type="nucleotide sequence ID" value="NZ_FNRA01000017.1"/>
</dbReference>
<proteinExistence type="predicted"/>
<protein>
    <recommendedName>
        <fullName evidence="7">Xaa-Pro dipeptidyl-peptidase C-terminal domain-containing protein</fullName>
    </recommendedName>
</protein>
<evidence type="ECO:0000256" key="1">
    <source>
        <dbReference type="ARBA" id="ARBA00022801"/>
    </source>
</evidence>
<feature type="domain" description="Xaa-Pro dipeptidyl-peptidase-like" evidence="3">
    <location>
        <begin position="46"/>
        <end position="305"/>
    </location>
</feature>
<sequence>MKLKIIGIGFICFFYSSRTHAQNTAAQVDTSAYIIDKNVLITSKQGVTLSAVVIRKKSNPAKLPAALLFFIYTNLKRSLSEAMDAADRGYVGVVADTRGKRLSQNKIEPYEHEAQDVNTVIDWIIQQPWSDGRVGMYGGSYSGFAQWAATKHLHPALKTIVPYVAAIPGLGLPMENNVFQTANYQWAFYVTGNRFTDDAVNEDRQRWQKMRTQWWFSGAAYNRIDSIDGKANPFLQKWLSHPDYDGYWQGMVPYKSDFSKINIPVLSITGYYDDGQVSAMEYFKEHYRYNPHAQHYLIIGPYDHFGAQKGGTPLLRGYKVDPVSLINTREITFEWLDYILKDGPRPELIQDRVNYQTMGTNRWRHAFSLSLMEDREVKFYLTNPVGKNFLLSRIKPKKTSYNEQVVDLADRTHYYNDYYPDPIVKKKLERTNGLFFFSKPFEQAVTVSGNFEGQLQAIINKKDMDVGLILYELTSSGAYFQLSYYLGRASYAQDMSKRKLLIPGKLEQIPFSRSRVFSKKLAKGSRLVVALNINKNPFAEINYGSGMVVSHENIHDAGEPLKIKWSTGSYIKLGISKEK</sequence>
<accession>A0A1H4HFY3</accession>
<evidence type="ECO:0000256" key="2">
    <source>
        <dbReference type="SAM" id="SignalP"/>
    </source>
</evidence>
<dbReference type="Gene3D" id="1.10.3020.10">
    <property type="entry name" value="alpha-amino acid ester hydrolase ( Helical cap domain)"/>
    <property type="match status" value="1"/>
</dbReference>
<evidence type="ECO:0008006" key="7">
    <source>
        <dbReference type="Google" id="ProtNLM"/>
    </source>
</evidence>
<dbReference type="Gene3D" id="2.60.120.260">
    <property type="entry name" value="Galactose-binding domain-like"/>
    <property type="match status" value="1"/>
</dbReference>
<evidence type="ECO:0000259" key="3">
    <source>
        <dbReference type="Pfam" id="PF02129"/>
    </source>
</evidence>
<dbReference type="AlphaFoldDB" id="A0A1H4HFY3"/>
<dbReference type="SUPFAM" id="SSF49785">
    <property type="entry name" value="Galactose-binding domain-like"/>
    <property type="match status" value="1"/>
</dbReference>
<dbReference type="NCBIfam" id="TIGR00976">
    <property type="entry name" value="CocE_NonD"/>
    <property type="match status" value="1"/>
</dbReference>
<evidence type="ECO:0000313" key="5">
    <source>
        <dbReference type="EMBL" id="SEB20763.1"/>
    </source>
</evidence>
<dbReference type="Pfam" id="PF08530">
    <property type="entry name" value="PepX_C"/>
    <property type="match status" value="1"/>
</dbReference>
<dbReference type="InterPro" id="IPR008979">
    <property type="entry name" value="Galactose-bd-like_sf"/>
</dbReference>
<gene>
    <name evidence="5" type="ORF">SAMN05443550_11745</name>
</gene>
<name>A0A1H4HFY3_9SPHI</name>
<keyword evidence="2" id="KW-0732">Signal</keyword>